<comment type="caution">
    <text evidence="2">The sequence shown here is derived from an EMBL/GenBank/DDBJ whole genome shotgun (WGS) entry which is preliminary data.</text>
</comment>
<keyword evidence="3" id="KW-1185">Reference proteome</keyword>
<dbReference type="EMBL" id="JAUMKJ010000001">
    <property type="protein sequence ID" value="MDO3675614.1"/>
    <property type="molecule type" value="Genomic_DNA"/>
</dbReference>
<protein>
    <recommendedName>
        <fullName evidence="4">DUF4179 domain-containing protein</fullName>
    </recommendedName>
</protein>
<sequence>MTIERKIREHLHEEAETMECPPAISKRIEQSYSQYLQRKRSETTMKKRLIGGIVAAAILIPTAAFGAPPLIEMITRKPMTAEQVKVDKVGKATLEKLYSAFPETKSFEIIDASYLGDPTNSTDTKTVQQSIVLQEKGGTGKKFTLHTNGITGEIEDLTQENWEPKEKPLITLTDQEIKAKVNSLIDKMYGSIKEYEVDMEQMENPDQKTFMLNYSKKGAKTPFYQVFVQGNTISVSLIGGETTPSNNKVEGYFSLNGKPDYFADDFLNDEKLFSLLQISPTDLKQELAKGKSVVEVAASKNVSKQQVIDVIAKTQVENQVQAEQNGVTLSNRFMEQMMKDIEPKVLQVIEHKTETTLKK</sequence>
<proteinExistence type="predicted"/>
<accession>A0ABT8V2G9</accession>
<reference evidence="2" key="1">
    <citation type="submission" date="2023-07" db="EMBL/GenBank/DDBJ databases">
        <authorList>
            <person name="Aktuganov G."/>
            <person name="Boyko T."/>
            <person name="Delegan Y."/>
            <person name="Galimzianova N."/>
            <person name="Gilvanova E."/>
            <person name="Korobov V."/>
            <person name="Kuzmina L."/>
            <person name="Melentiev A."/>
            <person name="Milman P."/>
            <person name="Ryabova A."/>
            <person name="Stupak E."/>
            <person name="Yasakov T."/>
            <person name="Zharikova N."/>
            <person name="Zhurenko E."/>
        </authorList>
    </citation>
    <scope>NUCLEOTIDE SEQUENCE</scope>
    <source>
        <strain evidence="2">IB-739</strain>
    </source>
</reference>
<evidence type="ECO:0000313" key="2">
    <source>
        <dbReference type="EMBL" id="MDO3675614.1"/>
    </source>
</evidence>
<name>A0ABT8V2G9_9BACL</name>
<feature type="transmembrane region" description="Helical" evidence="1">
    <location>
        <begin position="49"/>
        <end position="71"/>
    </location>
</feature>
<gene>
    <name evidence="2" type="ORF">Q3C12_01260</name>
</gene>
<evidence type="ECO:0000256" key="1">
    <source>
        <dbReference type="SAM" id="Phobius"/>
    </source>
</evidence>
<keyword evidence="1" id="KW-0472">Membrane</keyword>
<keyword evidence="1" id="KW-0812">Transmembrane</keyword>
<keyword evidence="1" id="KW-1133">Transmembrane helix</keyword>
<dbReference type="RefSeq" id="WP_302877023.1">
    <property type="nucleotide sequence ID" value="NZ_JAUMKJ010000001.1"/>
</dbReference>
<evidence type="ECO:0000313" key="3">
    <source>
        <dbReference type="Proteomes" id="UP001168883"/>
    </source>
</evidence>
<dbReference type="Proteomes" id="UP001168883">
    <property type="component" value="Unassembled WGS sequence"/>
</dbReference>
<organism evidence="2 3">
    <name type="scientific">Paenibacillus ehimensis</name>
    <dbReference type="NCBI Taxonomy" id="79264"/>
    <lineage>
        <taxon>Bacteria</taxon>
        <taxon>Bacillati</taxon>
        <taxon>Bacillota</taxon>
        <taxon>Bacilli</taxon>
        <taxon>Bacillales</taxon>
        <taxon>Paenibacillaceae</taxon>
        <taxon>Paenibacillus</taxon>
    </lineage>
</organism>
<evidence type="ECO:0008006" key="4">
    <source>
        <dbReference type="Google" id="ProtNLM"/>
    </source>
</evidence>